<comment type="caution">
    <text evidence="2">The sequence shown here is derived from an EMBL/GenBank/DDBJ whole genome shotgun (WGS) entry which is preliminary data.</text>
</comment>
<evidence type="ECO:0000313" key="2">
    <source>
        <dbReference type="EMBL" id="MBA0612523.1"/>
    </source>
</evidence>
<dbReference type="GO" id="GO:0003676">
    <property type="term" value="F:nucleic acid binding"/>
    <property type="evidence" value="ECO:0007669"/>
    <property type="project" value="InterPro"/>
</dbReference>
<feature type="non-terminal residue" evidence="2">
    <location>
        <position position="1"/>
    </location>
</feature>
<dbReference type="InterPro" id="IPR052929">
    <property type="entry name" value="RNase_H-like_EbsB-rel"/>
</dbReference>
<dbReference type="CDD" id="cd06222">
    <property type="entry name" value="RNase_H_like"/>
    <property type="match status" value="1"/>
</dbReference>
<dbReference type="GO" id="GO:0004523">
    <property type="term" value="F:RNA-DNA hybrid ribonuclease activity"/>
    <property type="evidence" value="ECO:0007669"/>
    <property type="project" value="InterPro"/>
</dbReference>
<dbReference type="InterPro" id="IPR002156">
    <property type="entry name" value="RNaseH_domain"/>
</dbReference>
<protein>
    <recommendedName>
        <fullName evidence="1">RNase H type-1 domain-containing protein</fullName>
    </recommendedName>
</protein>
<gene>
    <name evidence="2" type="ORF">Godav_013119</name>
</gene>
<reference evidence="2 3" key="1">
    <citation type="journal article" date="2019" name="Genome Biol. Evol.">
        <title>Insights into the evolution of the New World diploid cottons (Gossypium, subgenus Houzingenia) based on genome sequencing.</title>
        <authorList>
            <person name="Grover C.E."/>
            <person name="Arick M.A. 2nd"/>
            <person name="Thrash A."/>
            <person name="Conover J.L."/>
            <person name="Sanders W.S."/>
            <person name="Peterson D.G."/>
            <person name="Frelichowski J.E."/>
            <person name="Scheffler J.A."/>
            <person name="Scheffler B.E."/>
            <person name="Wendel J.F."/>
        </authorList>
    </citation>
    <scope>NUCLEOTIDE SEQUENCE [LARGE SCALE GENOMIC DNA]</scope>
    <source>
        <strain evidence="2">27</strain>
        <tissue evidence="2">Leaf</tissue>
    </source>
</reference>
<dbReference type="Proteomes" id="UP000593561">
    <property type="component" value="Unassembled WGS sequence"/>
</dbReference>
<organism evidence="2 3">
    <name type="scientific">Gossypium davidsonii</name>
    <name type="common">Davidson's cotton</name>
    <name type="synonym">Gossypium klotzschianum subsp. davidsonii</name>
    <dbReference type="NCBI Taxonomy" id="34287"/>
    <lineage>
        <taxon>Eukaryota</taxon>
        <taxon>Viridiplantae</taxon>
        <taxon>Streptophyta</taxon>
        <taxon>Embryophyta</taxon>
        <taxon>Tracheophyta</taxon>
        <taxon>Spermatophyta</taxon>
        <taxon>Magnoliopsida</taxon>
        <taxon>eudicotyledons</taxon>
        <taxon>Gunneridae</taxon>
        <taxon>Pentapetalae</taxon>
        <taxon>rosids</taxon>
        <taxon>malvids</taxon>
        <taxon>Malvales</taxon>
        <taxon>Malvaceae</taxon>
        <taxon>Malvoideae</taxon>
        <taxon>Gossypium</taxon>
    </lineage>
</organism>
<dbReference type="EMBL" id="JABFAC010000005">
    <property type="protein sequence ID" value="MBA0612523.1"/>
    <property type="molecule type" value="Genomic_DNA"/>
</dbReference>
<dbReference type="Gene3D" id="3.30.420.10">
    <property type="entry name" value="Ribonuclease H-like superfamily/Ribonuclease H"/>
    <property type="match status" value="1"/>
</dbReference>
<evidence type="ECO:0000313" key="3">
    <source>
        <dbReference type="Proteomes" id="UP000593561"/>
    </source>
</evidence>
<evidence type="ECO:0000259" key="1">
    <source>
        <dbReference type="Pfam" id="PF13456"/>
    </source>
</evidence>
<dbReference type="PANTHER" id="PTHR47074">
    <property type="entry name" value="BNAC02G40300D PROTEIN"/>
    <property type="match status" value="1"/>
</dbReference>
<sequence>NPRPPRSHRGTKPPNEAIKINIDAAVFDSVVGIGIIARDHDGFVLGGRTIFLDLKMDIECAEVGALKEGIMWTRNNNVTRAVFKTDCASLVNRLKSRKEDLSIFGFRLKEIFKLLESFIDVKIE</sequence>
<accession>A0A7J8RG22</accession>
<dbReference type="InterPro" id="IPR036397">
    <property type="entry name" value="RNaseH_sf"/>
</dbReference>
<proteinExistence type="predicted"/>
<dbReference type="InterPro" id="IPR044730">
    <property type="entry name" value="RNase_H-like_dom_plant"/>
</dbReference>
<dbReference type="Pfam" id="PF13456">
    <property type="entry name" value="RVT_3"/>
    <property type="match status" value="1"/>
</dbReference>
<name>A0A7J8RG22_GOSDV</name>
<keyword evidence="3" id="KW-1185">Reference proteome</keyword>
<feature type="domain" description="RNase H type-1" evidence="1">
    <location>
        <begin position="31"/>
        <end position="124"/>
    </location>
</feature>
<dbReference type="AlphaFoldDB" id="A0A7J8RG22"/>
<dbReference type="PANTHER" id="PTHR47074:SF48">
    <property type="entry name" value="POLYNUCLEOTIDYL TRANSFERASE, RIBONUCLEASE H-LIKE SUPERFAMILY PROTEIN"/>
    <property type="match status" value="1"/>
</dbReference>